<evidence type="ECO:0000256" key="2">
    <source>
        <dbReference type="ARBA" id="ARBA00022723"/>
    </source>
</evidence>
<keyword evidence="2" id="KW-0479">Metal-binding</keyword>
<evidence type="ECO:0000256" key="4">
    <source>
        <dbReference type="ARBA" id="ARBA00023014"/>
    </source>
</evidence>
<dbReference type="Pfam" id="PF13353">
    <property type="entry name" value="Fer4_12"/>
    <property type="match status" value="1"/>
</dbReference>
<evidence type="ECO:0000259" key="5">
    <source>
        <dbReference type="PROSITE" id="PS51918"/>
    </source>
</evidence>
<evidence type="ECO:0000313" key="7">
    <source>
        <dbReference type="Proteomes" id="UP001500897"/>
    </source>
</evidence>
<dbReference type="Gene3D" id="3.20.20.70">
    <property type="entry name" value="Aldolase class I"/>
    <property type="match status" value="1"/>
</dbReference>
<comment type="caution">
    <text evidence="6">The sequence shown here is derived from an EMBL/GenBank/DDBJ whole genome shotgun (WGS) entry which is preliminary data.</text>
</comment>
<evidence type="ECO:0000256" key="3">
    <source>
        <dbReference type="ARBA" id="ARBA00023004"/>
    </source>
</evidence>
<dbReference type="EMBL" id="BAAANS010000094">
    <property type="protein sequence ID" value="GAA2123553.1"/>
    <property type="molecule type" value="Genomic_DNA"/>
</dbReference>
<keyword evidence="7" id="KW-1185">Reference proteome</keyword>
<accession>A0ABN2Y9Y1</accession>
<dbReference type="SFLD" id="SFLDS00029">
    <property type="entry name" value="Radical_SAM"/>
    <property type="match status" value="1"/>
</dbReference>
<dbReference type="InterPro" id="IPR006058">
    <property type="entry name" value="2Fe2S_fd_BS"/>
</dbReference>
<dbReference type="PROSITE" id="PS00197">
    <property type="entry name" value="2FE2S_FER_1"/>
    <property type="match status" value="1"/>
</dbReference>
<name>A0ABN2Y9Y1_9ACTN</name>
<dbReference type="RefSeq" id="WP_344558895.1">
    <property type="nucleotide sequence ID" value="NZ_BAAANS010000094.1"/>
</dbReference>
<protein>
    <recommendedName>
        <fullName evidence="5">Radical SAM core domain-containing protein</fullName>
    </recommendedName>
</protein>
<evidence type="ECO:0000256" key="1">
    <source>
        <dbReference type="ARBA" id="ARBA00022691"/>
    </source>
</evidence>
<dbReference type="InterPro" id="IPR058240">
    <property type="entry name" value="rSAM_sf"/>
</dbReference>
<proteinExistence type="predicted"/>
<keyword evidence="4" id="KW-0411">Iron-sulfur</keyword>
<keyword evidence="1" id="KW-0949">S-adenosyl-L-methionine</keyword>
<dbReference type="SUPFAM" id="SSF102114">
    <property type="entry name" value="Radical SAM enzymes"/>
    <property type="match status" value="1"/>
</dbReference>
<gene>
    <name evidence="6" type="ORF">GCM10009759_74680</name>
</gene>
<dbReference type="InterPro" id="IPR007197">
    <property type="entry name" value="rSAM"/>
</dbReference>
<evidence type="ECO:0000313" key="6">
    <source>
        <dbReference type="EMBL" id="GAA2123553.1"/>
    </source>
</evidence>
<reference evidence="6 7" key="1">
    <citation type="journal article" date="2019" name="Int. J. Syst. Evol. Microbiol.">
        <title>The Global Catalogue of Microorganisms (GCM) 10K type strain sequencing project: providing services to taxonomists for standard genome sequencing and annotation.</title>
        <authorList>
            <consortium name="The Broad Institute Genomics Platform"/>
            <consortium name="The Broad Institute Genome Sequencing Center for Infectious Disease"/>
            <person name="Wu L."/>
            <person name="Ma J."/>
        </authorList>
    </citation>
    <scope>NUCLEOTIDE SEQUENCE [LARGE SCALE GENOMIC DNA]</scope>
    <source>
        <strain evidence="6 7">JCM 14559</strain>
    </source>
</reference>
<sequence>MATPVVITPRPPSRAESKARLRGLLADRPDYAERLKTLRGMGHRVRACEVHLTTTCNIRCKGCWYFEGGFDTAVKETSDPGLIREFARKLAADGVTQATLIGGEPTLVLDRVRPFVEELPYITISSNGLRPLPREGYENVAIGISLFGGGPLDDQLRAHRPNGSSFTGLFEKGLGHYKDDPRVTFVFALSEDGLEYVEPTVRAIRDNGNLVTFNFYSEHGSDHPLRIENEQRTLAEALRVKELYPDTVVSHPYFIETLITGRTHWNGQFGYDVCPSISVDMPEHELRVGNGNPVLDGFAVYGADYKTLQFCCTSGDCGGCRDSQAVYSWLMVSLNHFLDSSERLGTWLDLAESYWRQWYWAQGQSPAFQRP</sequence>
<keyword evidence="3" id="KW-0408">Iron</keyword>
<dbReference type="PROSITE" id="PS51918">
    <property type="entry name" value="RADICAL_SAM"/>
    <property type="match status" value="1"/>
</dbReference>
<organism evidence="6 7">
    <name type="scientific">Kitasatospora saccharophila</name>
    <dbReference type="NCBI Taxonomy" id="407973"/>
    <lineage>
        <taxon>Bacteria</taxon>
        <taxon>Bacillati</taxon>
        <taxon>Actinomycetota</taxon>
        <taxon>Actinomycetes</taxon>
        <taxon>Kitasatosporales</taxon>
        <taxon>Streptomycetaceae</taxon>
        <taxon>Kitasatospora</taxon>
    </lineage>
</organism>
<dbReference type="CDD" id="cd01335">
    <property type="entry name" value="Radical_SAM"/>
    <property type="match status" value="1"/>
</dbReference>
<dbReference type="InterPro" id="IPR013785">
    <property type="entry name" value="Aldolase_TIM"/>
</dbReference>
<dbReference type="Proteomes" id="UP001500897">
    <property type="component" value="Unassembled WGS sequence"/>
</dbReference>
<feature type="domain" description="Radical SAM core" evidence="5">
    <location>
        <begin position="40"/>
        <end position="246"/>
    </location>
</feature>